<comment type="caution">
    <text evidence="8">The sequence shown here is derived from an EMBL/GenBank/DDBJ whole genome shotgun (WGS) entry which is preliminary data.</text>
</comment>
<keyword evidence="5" id="KW-0812">Transmembrane</keyword>
<evidence type="ECO:0000256" key="5">
    <source>
        <dbReference type="SAM" id="Phobius"/>
    </source>
</evidence>
<dbReference type="PANTHER" id="PTHR46720:SF3">
    <property type="entry name" value="FAD-BINDING DOMAIN-CONTAINING PROTEIN-RELATED"/>
    <property type="match status" value="1"/>
</dbReference>
<evidence type="ECO:0000259" key="7">
    <source>
        <dbReference type="Pfam" id="PF22807"/>
    </source>
</evidence>
<evidence type="ECO:0000259" key="6">
    <source>
        <dbReference type="Pfam" id="PF01494"/>
    </source>
</evidence>
<dbReference type="PANTHER" id="PTHR46720">
    <property type="entry name" value="HYDROXYLASE, PUTATIVE (AFU_ORTHOLOGUE AFUA_3G01460)-RELATED"/>
    <property type="match status" value="1"/>
</dbReference>
<dbReference type="InterPro" id="IPR011041">
    <property type="entry name" value="Quinoprot_gluc/sorb_DH_b-prop"/>
</dbReference>
<reference evidence="8 9" key="1">
    <citation type="submission" date="2019-06" db="EMBL/GenBank/DDBJ databases">
        <title>Draft genome sequence of the filamentous fungus Phialemoniopsis curvata isolated from diesel fuel.</title>
        <authorList>
            <person name="Varaljay V.A."/>
            <person name="Lyon W.J."/>
            <person name="Crouch A.L."/>
            <person name="Drake C.E."/>
            <person name="Hollomon J.M."/>
            <person name="Nadeau L.J."/>
            <person name="Nunn H.S."/>
            <person name="Stevenson B.S."/>
            <person name="Bojanowski C.L."/>
            <person name="Crookes-Goodson W.J."/>
        </authorList>
    </citation>
    <scope>NUCLEOTIDE SEQUENCE [LARGE SCALE GENOMIC DNA]</scope>
    <source>
        <strain evidence="8 9">D216</strain>
    </source>
</reference>
<dbReference type="OrthoDB" id="507128at2759"/>
<evidence type="ECO:0000256" key="2">
    <source>
        <dbReference type="ARBA" id="ARBA00022630"/>
    </source>
</evidence>
<sequence length="952" mass="103677">MATPQKKPFHLAIIGGGITGVTLAIALQRRNIQCTIYEQSAGFGEIGAGVGLHPNGVRAMEICDPRLVDGFNKIATRNKWPSKDRVWFDFLDGTSTVPAPELKPLFTVDGRGPNEGGGVHRARFLEEMVKLLPGDIAHFNKRLDTIVDDTQGPTGKMLMRFYDGSTAEADAVLGCDGIKSRTREVAVGKDSPQARCKYSHKYAYRGLIPMEDAIEALGAEKAENAQLWMGPDRHVLTFLVNRGATMNLVAFVSDPNEWPNRGSLVQPATKEQALEDFKGFGPNVLNLIDKIKGDFDKWGLFDLADNPVSSFCKGRICLVGDAAHASTPHHGAGAGFCLEDCATLASILDDDSVQSASDLEVAFQSFDANRRERDQWLPQSSRRAANIYEWRSSELGRDYDVIRQDIIDRQAYVWNVDLDKMIAEAREDLAERMTRSREPPTLVPSVPSNVQAVSSPAPRILAHLPPNWHLIYADPSPRSAQIPFPHTTLRSIIIGSPLRSARLLPFTPVTAFHKTKMRWSQLVAAVAALSSSAQAVDPLPFPTSCTGVTATRYQNRVDSGWKMTKLLGGLRQPRTVIWDPLGNMLVLQATRGVSVHTFGADGCVNSSTQIVTNVGLNHGLSLTPDGKTLYASSQTTAWAWDYDAATRKVSNQKVVIRGIGQGIHSTRTMVVVPQAPNIVLVAVGSNNNWDYQSGSPATGRACIKAFDMSKVPAGGYSYNTDGYQMGYGLRNEVGITIDPAGHAWGVENSGDDFRRTVNGQSTDIHIDNPGEELNYLGDPTKPNNNWYGYPTCFTVWGANLIRDAQFKTGDQFVVTPNATFNDASCVGKSVPPRLTLPAHTAPITNAFDKDGANMYVTLHGSWDRQPASGYSVIEIPFTKTAEGLYEPVAKADSQTGFKTIWGAANPGSCQSMGLQQSNCFRLAGLGWDPAGTRLMVTSDNSAEGEIFMLAKK</sequence>
<keyword evidence="3" id="KW-0274">FAD</keyword>
<dbReference type="InParanoid" id="A0A507B363"/>
<name>A0A507B363_9PEZI</name>
<evidence type="ECO:0000256" key="1">
    <source>
        <dbReference type="ARBA" id="ARBA00007992"/>
    </source>
</evidence>
<keyword evidence="5" id="KW-1133">Transmembrane helix</keyword>
<dbReference type="InterPro" id="IPR002938">
    <property type="entry name" value="FAD-bd"/>
</dbReference>
<keyword evidence="2" id="KW-0285">Flavoprotein</keyword>
<evidence type="ECO:0000313" key="8">
    <source>
        <dbReference type="EMBL" id="TPX13506.1"/>
    </source>
</evidence>
<feature type="domain" description="FAD-binding" evidence="6">
    <location>
        <begin position="289"/>
        <end position="348"/>
    </location>
</feature>
<dbReference type="InterPro" id="IPR051104">
    <property type="entry name" value="FAD_monoxygenase"/>
</dbReference>
<dbReference type="Pfam" id="PF22807">
    <property type="entry name" value="TrAA12"/>
    <property type="match status" value="1"/>
</dbReference>
<dbReference type="SUPFAM" id="SSF51905">
    <property type="entry name" value="FAD/NAD(P)-binding domain"/>
    <property type="match status" value="1"/>
</dbReference>
<dbReference type="InterPro" id="IPR036188">
    <property type="entry name" value="FAD/NAD-bd_sf"/>
</dbReference>
<evidence type="ECO:0000256" key="4">
    <source>
        <dbReference type="ARBA" id="ARBA00023002"/>
    </source>
</evidence>
<comment type="similarity">
    <text evidence="1">Belongs to the paxM FAD-dependent monooxygenase family.</text>
</comment>
<dbReference type="GeneID" id="41973424"/>
<organism evidence="8 9">
    <name type="scientific">Thyridium curvatum</name>
    <dbReference type="NCBI Taxonomy" id="1093900"/>
    <lineage>
        <taxon>Eukaryota</taxon>
        <taxon>Fungi</taxon>
        <taxon>Dikarya</taxon>
        <taxon>Ascomycota</taxon>
        <taxon>Pezizomycotina</taxon>
        <taxon>Sordariomycetes</taxon>
        <taxon>Sordariomycetidae</taxon>
        <taxon>Thyridiales</taxon>
        <taxon>Thyridiaceae</taxon>
        <taxon>Thyridium</taxon>
    </lineage>
</organism>
<dbReference type="Pfam" id="PF01494">
    <property type="entry name" value="FAD_binding_3"/>
    <property type="match status" value="1"/>
</dbReference>
<dbReference type="InterPro" id="IPR011042">
    <property type="entry name" value="6-blade_b-propeller_TolB-like"/>
</dbReference>
<dbReference type="PRINTS" id="PR00420">
    <property type="entry name" value="RNGMNOXGNASE"/>
</dbReference>
<evidence type="ECO:0000256" key="3">
    <source>
        <dbReference type="ARBA" id="ARBA00022827"/>
    </source>
</evidence>
<dbReference type="GO" id="GO:0044550">
    <property type="term" value="P:secondary metabolite biosynthetic process"/>
    <property type="evidence" value="ECO:0007669"/>
    <property type="project" value="TreeGrafter"/>
</dbReference>
<dbReference type="Gene3D" id="2.120.10.30">
    <property type="entry name" value="TolB, C-terminal domain"/>
    <property type="match status" value="1"/>
</dbReference>
<feature type="domain" description="Pyrroloquinoline quinone-dependent pyranose dehydrogenase beta-propeller" evidence="7">
    <location>
        <begin position="557"/>
        <end position="951"/>
    </location>
</feature>
<dbReference type="SUPFAM" id="SSF54373">
    <property type="entry name" value="FAD-linked reductases, C-terminal domain"/>
    <property type="match status" value="1"/>
</dbReference>
<dbReference type="STRING" id="1093900.A0A507B363"/>
<dbReference type="RefSeq" id="XP_030995217.1">
    <property type="nucleotide sequence ID" value="XM_031140558.1"/>
</dbReference>
<dbReference type="SUPFAM" id="SSF50952">
    <property type="entry name" value="Soluble quinoprotein glucose dehydrogenase"/>
    <property type="match status" value="1"/>
</dbReference>
<proteinExistence type="inferred from homology"/>
<dbReference type="Proteomes" id="UP000319257">
    <property type="component" value="Unassembled WGS sequence"/>
</dbReference>
<accession>A0A507B363</accession>
<keyword evidence="4" id="KW-0560">Oxidoreductase</keyword>
<feature type="transmembrane region" description="Helical" evidence="5">
    <location>
        <begin position="9"/>
        <end position="27"/>
    </location>
</feature>
<dbReference type="FunFam" id="3.50.50.60:FF:000153">
    <property type="entry name" value="Salicylate hydroxylase, putative"/>
    <property type="match status" value="1"/>
</dbReference>
<dbReference type="EMBL" id="SKBQ01000033">
    <property type="protein sequence ID" value="TPX13506.1"/>
    <property type="molecule type" value="Genomic_DNA"/>
</dbReference>
<dbReference type="Pfam" id="PF13450">
    <property type="entry name" value="NAD_binding_8"/>
    <property type="match status" value="1"/>
</dbReference>
<evidence type="ECO:0000313" key="9">
    <source>
        <dbReference type="Proteomes" id="UP000319257"/>
    </source>
</evidence>
<dbReference type="GO" id="GO:0071949">
    <property type="term" value="F:FAD binding"/>
    <property type="evidence" value="ECO:0007669"/>
    <property type="project" value="InterPro"/>
</dbReference>
<keyword evidence="9" id="KW-1185">Reference proteome</keyword>
<gene>
    <name evidence="8" type="ORF">E0L32_005977</name>
</gene>
<dbReference type="AlphaFoldDB" id="A0A507B363"/>
<dbReference type="GO" id="GO:0016491">
    <property type="term" value="F:oxidoreductase activity"/>
    <property type="evidence" value="ECO:0007669"/>
    <property type="project" value="UniProtKB-KW"/>
</dbReference>
<dbReference type="Gene3D" id="3.50.50.60">
    <property type="entry name" value="FAD/NAD(P)-binding domain"/>
    <property type="match status" value="1"/>
</dbReference>
<dbReference type="InterPro" id="IPR054539">
    <property type="entry name" value="Beta-prop_PDH"/>
</dbReference>
<evidence type="ECO:0008006" key="10">
    <source>
        <dbReference type="Google" id="ProtNLM"/>
    </source>
</evidence>
<protein>
    <recommendedName>
        <fullName evidence="10">FAD-binding domain-containing protein</fullName>
    </recommendedName>
</protein>
<keyword evidence="5" id="KW-0472">Membrane</keyword>